<dbReference type="InterPro" id="IPR017452">
    <property type="entry name" value="GPCR_Rhodpsn_7TM"/>
</dbReference>
<keyword evidence="4 12" id="KW-0812">Transmembrane</keyword>
<dbReference type="RefSeq" id="XP_031561395.1">
    <property type="nucleotide sequence ID" value="XM_031705535.1"/>
</dbReference>
<keyword evidence="7" id="KW-0157">Chromophore</keyword>
<dbReference type="KEGG" id="aten:116297317"/>
<accession>A0A6P8I9S6</accession>
<dbReference type="GO" id="GO:0009881">
    <property type="term" value="F:photoreceptor activity"/>
    <property type="evidence" value="ECO:0007669"/>
    <property type="project" value="UniProtKB-KW"/>
</dbReference>
<dbReference type="GO" id="GO:0007602">
    <property type="term" value="P:phototransduction"/>
    <property type="evidence" value="ECO:0007669"/>
    <property type="project" value="UniProtKB-KW"/>
</dbReference>
<feature type="domain" description="G-protein coupled receptors family 1 profile" evidence="13">
    <location>
        <begin position="30"/>
        <end position="284"/>
    </location>
</feature>
<dbReference type="PANTHER" id="PTHR24240">
    <property type="entry name" value="OPSIN"/>
    <property type="match status" value="1"/>
</dbReference>
<evidence type="ECO:0000256" key="4">
    <source>
        <dbReference type="ARBA" id="ARBA00022692"/>
    </source>
</evidence>
<sequence>MDGSYKRLSSTGYKAVSVYSAFLLLAGSCTQLIMFIVLLKREYRKKILTPCFLSIIASNFLLLYGSLPFTFVSSVMKGWIFNDKICHFVGFVAGTGSVSMIATMAVITVKIYLLVKNKPFVGNRIERDNSQTKVLLGVWLYSVCAMLPPLTGITEMSIEGAGTNCVPQWSPENTSGRVYVMFLLTMAYIIPVSVSTIYLAKIRKVINKNTSESNYYFVNLCFRNLRNINKMCMFAIVFFTIAWLPYAIVVVICMFGKKSSISPEIEMAPTLLAKTSAICNPFIYAIVNPK</sequence>
<dbReference type="InterPro" id="IPR050125">
    <property type="entry name" value="GPCR_opsins"/>
</dbReference>
<proteinExistence type="predicted"/>
<keyword evidence="9 12" id="KW-0472">Membrane</keyword>
<keyword evidence="14" id="KW-1185">Reference proteome</keyword>
<keyword evidence="5" id="KW-0681">Retinal protein</keyword>
<evidence type="ECO:0000313" key="14">
    <source>
        <dbReference type="Proteomes" id="UP000515163"/>
    </source>
</evidence>
<keyword evidence="2" id="KW-0600">Photoreceptor protein</keyword>
<evidence type="ECO:0000256" key="11">
    <source>
        <dbReference type="ARBA" id="ARBA00023224"/>
    </source>
</evidence>
<gene>
    <name evidence="15" type="primary">LOC116297317</name>
</gene>
<evidence type="ECO:0000256" key="3">
    <source>
        <dbReference type="ARBA" id="ARBA00022606"/>
    </source>
</evidence>
<dbReference type="GeneID" id="116297317"/>
<keyword evidence="8" id="KW-0297">G-protein coupled receptor</keyword>
<reference evidence="15" key="1">
    <citation type="submission" date="2025-08" db="UniProtKB">
        <authorList>
            <consortium name="RefSeq"/>
        </authorList>
    </citation>
    <scope>IDENTIFICATION</scope>
    <source>
        <tissue evidence="15">Tentacle</tissue>
    </source>
</reference>
<feature type="transmembrane region" description="Helical" evidence="12">
    <location>
        <begin position="51"/>
        <end position="76"/>
    </location>
</feature>
<dbReference type="PRINTS" id="PR00237">
    <property type="entry name" value="GPCRRHODOPSN"/>
</dbReference>
<keyword evidence="6 12" id="KW-1133">Transmembrane helix</keyword>
<keyword evidence="3" id="KW-0716">Sensory transduction</keyword>
<evidence type="ECO:0000256" key="10">
    <source>
        <dbReference type="ARBA" id="ARBA00023170"/>
    </source>
</evidence>
<evidence type="ECO:0000256" key="2">
    <source>
        <dbReference type="ARBA" id="ARBA00022543"/>
    </source>
</evidence>
<dbReference type="AlphaFoldDB" id="A0A6P8I9S6"/>
<dbReference type="InParanoid" id="A0A6P8I9S6"/>
<evidence type="ECO:0000256" key="7">
    <source>
        <dbReference type="ARBA" id="ARBA00022991"/>
    </source>
</evidence>
<evidence type="ECO:0000256" key="1">
    <source>
        <dbReference type="ARBA" id="ARBA00004141"/>
    </source>
</evidence>
<keyword evidence="11" id="KW-0807">Transducer</keyword>
<feature type="transmembrane region" description="Helical" evidence="12">
    <location>
        <begin position="16"/>
        <end position="39"/>
    </location>
</feature>
<feature type="transmembrane region" description="Helical" evidence="12">
    <location>
        <begin position="267"/>
        <end position="287"/>
    </location>
</feature>
<dbReference type="InterPro" id="IPR000276">
    <property type="entry name" value="GPCR_Rhodpsn"/>
</dbReference>
<evidence type="ECO:0000256" key="9">
    <source>
        <dbReference type="ARBA" id="ARBA00023136"/>
    </source>
</evidence>
<feature type="transmembrane region" description="Helical" evidence="12">
    <location>
        <begin position="88"/>
        <end position="113"/>
    </location>
</feature>
<evidence type="ECO:0000256" key="12">
    <source>
        <dbReference type="SAM" id="Phobius"/>
    </source>
</evidence>
<evidence type="ECO:0000259" key="13">
    <source>
        <dbReference type="PROSITE" id="PS50262"/>
    </source>
</evidence>
<dbReference type="GO" id="GO:0004930">
    <property type="term" value="F:G protein-coupled receptor activity"/>
    <property type="evidence" value="ECO:0007669"/>
    <property type="project" value="UniProtKB-KW"/>
</dbReference>
<evidence type="ECO:0000256" key="6">
    <source>
        <dbReference type="ARBA" id="ARBA00022989"/>
    </source>
</evidence>
<evidence type="ECO:0000256" key="8">
    <source>
        <dbReference type="ARBA" id="ARBA00023040"/>
    </source>
</evidence>
<dbReference type="SUPFAM" id="SSF81321">
    <property type="entry name" value="Family A G protein-coupled receptor-like"/>
    <property type="match status" value="1"/>
</dbReference>
<dbReference type="GO" id="GO:0016020">
    <property type="term" value="C:membrane"/>
    <property type="evidence" value="ECO:0007669"/>
    <property type="project" value="UniProtKB-SubCell"/>
</dbReference>
<dbReference type="PROSITE" id="PS00238">
    <property type="entry name" value="OPSIN"/>
    <property type="match status" value="1"/>
</dbReference>
<keyword evidence="10" id="KW-0675">Receptor</keyword>
<feature type="transmembrane region" description="Helical" evidence="12">
    <location>
        <begin position="178"/>
        <end position="200"/>
    </location>
</feature>
<protein>
    <submittedName>
        <fullName evidence="15">Melanopsin-B-like</fullName>
    </submittedName>
</protein>
<dbReference type="Proteomes" id="UP000515163">
    <property type="component" value="Unplaced"/>
</dbReference>
<evidence type="ECO:0000313" key="15">
    <source>
        <dbReference type="RefSeq" id="XP_031561395.1"/>
    </source>
</evidence>
<dbReference type="Pfam" id="PF00001">
    <property type="entry name" value="7tm_1"/>
    <property type="match status" value="1"/>
</dbReference>
<dbReference type="PROSITE" id="PS51257">
    <property type="entry name" value="PROKAR_LIPOPROTEIN"/>
    <property type="match status" value="1"/>
</dbReference>
<dbReference type="Gene3D" id="1.20.1070.10">
    <property type="entry name" value="Rhodopsin 7-helix transmembrane proteins"/>
    <property type="match status" value="1"/>
</dbReference>
<name>A0A6P8I9S6_ACTTE</name>
<dbReference type="InterPro" id="IPR027430">
    <property type="entry name" value="Retinal_BS"/>
</dbReference>
<feature type="transmembrane region" description="Helical" evidence="12">
    <location>
        <begin position="134"/>
        <end position="158"/>
    </location>
</feature>
<comment type="subcellular location">
    <subcellularLocation>
        <location evidence="1">Membrane</location>
        <topology evidence="1">Multi-pass membrane protein</topology>
    </subcellularLocation>
</comment>
<dbReference type="OrthoDB" id="9996086at2759"/>
<feature type="transmembrane region" description="Helical" evidence="12">
    <location>
        <begin position="232"/>
        <end position="255"/>
    </location>
</feature>
<evidence type="ECO:0000256" key="5">
    <source>
        <dbReference type="ARBA" id="ARBA00022925"/>
    </source>
</evidence>
<organism evidence="14 15">
    <name type="scientific">Actinia tenebrosa</name>
    <name type="common">Australian red waratah sea anemone</name>
    <dbReference type="NCBI Taxonomy" id="6105"/>
    <lineage>
        <taxon>Eukaryota</taxon>
        <taxon>Metazoa</taxon>
        <taxon>Cnidaria</taxon>
        <taxon>Anthozoa</taxon>
        <taxon>Hexacorallia</taxon>
        <taxon>Actiniaria</taxon>
        <taxon>Actiniidae</taxon>
        <taxon>Actinia</taxon>
    </lineage>
</organism>
<dbReference type="PROSITE" id="PS50262">
    <property type="entry name" value="G_PROTEIN_RECEP_F1_2"/>
    <property type="match status" value="1"/>
</dbReference>